<sequence length="134" mass="15951">MEHESVERKVQSSVSNQHQTYNNFLHTLYLLLWEKSIKKIIYLVNELHLVLSQPLRSQVKTFFPRFRANYPLTHLTTPFSSRYKLVFCDAVIVIELTSNQFWSWKLDSVSSPVSRLMRICQFSQLKHSMEFEPN</sequence>
<name>A0AA86R3N9_9EUKA</name>
<accession>A0AA86R3N9</accession>
<dbReference type="EMBL" id="CATOUU010000985">
    <property type="protein sequence ID" value="CAI9965254.1"/>
    <property type="molecule type" value="Genomic_DNA"/>
</dbReference>
<dbReference type="EMBL" id="CAXDID020000027">
    <property type="protein sequence ID" value="CAL5991626.1"/>
    <property type="molecule type" value="Genomic_DNA"/>
</dbReference>
<reference evidence="2 3" key="2">
    <citation type="submission" date="2024-07" db="EMBL/GenBank/DDBJ databases">
        <authorList>
            <person name="Akdeniz Z."/>
        </authorList>
    </citation>
    <scope>NUCLEOTIDE SEQUENCE [LARGE SCALE GENOMIC DNA]</scope>
</reference>
<proteinExistence type="predicted"/>
<evidence type="ECO:0000313" key="2">
    <source>
        <dbReference type="EMBL" id="CAL5991626.1"/>
    </source>
</evidence>
<dbReference type="AlphaFoldDB" id="A0AA86R3N9"/>
<reference evidence="1" key="1">
    <citation type="submission" date="2023-06" db="EMBL/GenBank/DDBJ databases">
        <authorList>
            <person name="Kurt Z."/>
        </authorList>
    </citation>
    <scope>NUCLEOTIDE SEQUENCE</scope>
</reference>
<dbReference type="Proteomes" id="UP001642409">
    <property type="component" value="Unassembled WGS sequence"/>
</dbReference>
<organism evidence="1">
    <name type="scientific">Hexamita inflata</name>
    <dbReference type="NCBI Taxonomy" id="28002"/>
    <lineage>
        <taxon>Eukaryota</taxon>
        <taxon>Metamonada</taxon>
        <taxon>Diplomonadida</taxon>
        <taxon>Hexamitidae</taxon>
        <taxon>Hexamitinae</taxon>
        <taxon>Hexamita</taxon>
    </lineage>
</organism>
<evidence type="ECO:0000313" key="1">
    <source>
        <dbReference type="EMBL" id="CAI9965254.1"/>
    </source>
</evidence>
<comment type="caution">
    <text evidence="1">The sequence shown here is derived from an EMBL/GenBank/DDBJ whole genome shotgun (WGS) entry which is preliminary data.</text>
</comment>
<gene>
    <name evidence="2" type="ORF">HINF_LOCUS12191</name>
    <name evidence="1" type="ORF">HINF_LOCUS52899</name>
</gene>
<evidence type="ECO:0000313" key="3">
    <source>
        <dbReference type="Proteomes" id="UP001642409"/>
    </source>
</evidence>
<protein>
    <submittedName>
        <fullName evidence="2">Hypothetical_protein</fullName>
    </submittedName>
</protein>
<keyword evidence="3" id="KW-1185">Reference proteome</keyword>